<sequence length="122" mass="13658">MSQSRISTGVCLESAWLIRCYRNSPDYQYFDNEGIELAKIDPVGHIDGEWQGDWEITLVDTDGKAMAMTHVINLDGKKPNPPSCLANYFPGEMPTPQTHNQDESPDEECLEGPNPAEQISLF</sequence>
<dbReference type="Proteomes" id="UP000094741">
    <property type="component" value="Unassembled WGS sequence"/>
</dbReference>
<protein>
    <submittedName>
        <fullName evidence="2">Uncharacterized protein</fullName>
    </submittedName>
</protein>
<proteinExistence type="predicted"/>
<dbReference type="AlphaFoldDB" id="A0A1E5BIQ8"/>
<feature type="region of interest" description="Disordered" evidence="1">
    <location>
        <begin position="89"/>
        <end position="122"/>
    </location>
</feature>
<reference evidence="2 3" key="1">
    <citation type="journal article" date="2012" name="Science">
        <title>Ecological populations of bacteria act as socially cohesive units of antibiotic production and resistance.</title>
        <authorList>
            <person name="Cordero O.X."/>
            <person name="Wildschutte H."/>
            <person name="Kirkup B."/>
            <person name="Proehl S."/>
            <person name="Ngo L."/>
            <person name="Hussain F."/>
            <person name="Le Roux F."/>
            <person name="Mincer T."/>
            <person name="Polz M.F."/>
        </authorList>
    </citation>
    <scope>NUCLEOTIDE SEQUENCE [LARGE SCALE GENOMIC DNA]</scope>
    <source>
        <strain evidence="2 3">ZF-129</strain>
    </source>
</reference>
<evidence type="ECO:0000313" key="3">
    <source>
        <dbReference type="Proteomes" id="UP000094741"/>
    </source>
</evidence>
<dbReference type="OrthoDB" id="6052505at2"/>
<gene>
    <name evidence="2" type="ORF">A1QO_04045</name>
</gene>
<organism evidence="2 3">
    <name type="scientific">Vibrio genomosp. F10 str. ZF-129</name>
    <dbReference type="NCBI Taxonomy" id="1187848"/>
    <lineage>
        <taxon>Bacteria</taxon>
        <taxon>Pseudomonadati</taxon>
        <taxon>Pseudomonadota</taxon>
        <taxon>Gammaproteobacteria</taxon>
        <taxon>Vibrionales</taxon>
        <taxon>Vibrionaceae</taxon>
        <taxon>Vibrio</taxon>
    </lineage>
</organism>
<evidence type="ECO:0000256" key="1">
    <source>
        <dbReference type="SAM" id="MobiDB-lite"/>
    </source>
</evidence>
<dbReference type="STRING" id="1187848.A1QO_04045"/>
<evidence type="ECO:0000313" key="2">
    <source>
        <dbReference type="EMBL" id="OEE37283.1"/>
    </source>
</evidence>
<comment type="caution">
    <text evidence="2">The sequence shown here is derived from an EMBL/GenBank/DDBJ whole genome shotgun (WGS) entry which is preliminary data.</text>
</comment>
<dbReference type="RefSeq" id="WP_017041761.1">
    <property type="nucleotide sequence ID" value="NZ_AJYQ02000020.1"/>
</dbReference>
<name>A0A1E5BIQ8_9VIBR</name>
<accession>A0A1E5BIQ8</accession>
<dbReference type="EMBL" id="AJYQ02000020">
    <property type="protein sequence ID" value="OEE37283.1"/>
    <property type="molecule type" value="Genomic_DNA"/>
</dbReference>